<evidence type="ECO:0000259" key="10">
    <source>
        <dbReference type="PROSITE" id="PS50110"/>
    </source>
</evidence>
<accession>A0ABP3D5D3</accession>
<evidence type="ECO:0000313" key="11">
    <source>
        <dbReference type="EMBL" id="GAA0223044.1"/>
    </source>
</evidence>
<keyword evidence="8" id="KW-0812">Transmembrane</keyword>
<dbReference type="InterPro" id="IPR011006">
    <property type="entry name" value="CheY-like_superfamily"/>
</dbReference>
<feature type="domain" description="Response regulatory" evidence="10">
    <location>
        <begin position="471"/>
        <end position="586"/>
    </location>
</feature>
<comment type="caution">
    <text evidence="11">The sequence shown here is derived from an EMBL/GenBank/DDBJ whole genome shotgun (WGS) entry which is preliminary data.</text>
</comment>
<dbReference type="InterPro" id="IPR005467">
    <property type="entry name" value="His_kinase_dom"/>
</dbReference>
<keyword evidence="3 7" id="KW-0597">Phosphoprotein</keyword>
<dbReference type="GO" id="GO:0005524">
    <property type="term" value="F:ATP binding"/>
    <property type="evidence" value="ECO:0007669"/>
    <property type="project" value="UniProtKB-KW"/>
</dbReference>
<dbReference type="Gene3D" id="3.40.50.2300">
    <property type="match status" value="1"/>
</dbReference>
<evidence type="ECO:0000256" key="4">
    <source>
        <dbReference type="ARBA" id="ARBA00022679"/>
    </source>
</evidence>
<dbReference type="InterPro" id="IPR003594">
    <property type="entry name" value="HATPase_dom"/>
</dbReference>
<dbReference type="Pfam" id="PF00072">
    <property type="entry name" value="Response_reg"/>
    <property type="match status" value="1"/>
</dbReference>
<dbReference type="SUPFAM" id="SSF47384">
    <property type="entry name" value="Homodimeric domain of signal transducing histidine kinase"/>
    <property type="match status" value="1"/>
</dbReference>
<dbReference type="Pfam" id="PF00512">
    <property type="entry name" value="HisKA"/>
    <property type="match status" value="1"/>
</dbReference>
<organism evidence="11 12">
    <name type="scientific">Methylophaga marina</name>
    <dbReference type="NCBI Taxonomy" id="45495"/>
    <lineage>
        <taxon>Bacteria</taxon>
        <taxon>Pseudomonadati</taxon>
        <taxon>Pseudomonadota</taxon>
        <taxon>Gammaproteobacteria</taxon>
        <taxon>Thiotrichales</taxon>
        <taxon>Piscirickettsiaceae</taxon>
        <taxon>Methylophaga</taxon>
    </lineage>
</organism>
<comment type="catalytic activity">
    <reaction evidence="1">
        <text>ATP + protein L-histidine = ADP + protein N-phospho-L-histidine.</text>
        <dbReference type="EC" id="2.7.13.3"/>
    </reaction>
</comment>
<dbReference type="SUPFAM" id="SSF55874">
    <property type="entry name" value="ATPase domain of HSP90 chaperone/DNA topoisomerase II/histidine kinase"/>
    <property type="match status" value="1"/>
</dbReference>
<evidence type="ECO:0000256" key="3">
    <source>
        <dbReference type="ARBA" id="ARBA00022553"/>
    </source>
</evidence>
<feature type="transmembrane region" description="Helical" evidence="8">
    <location>
        <begin position="121"/>
        <end position="140"/>
    </location>
</feature>
<dbReference type="SMART" id="SM00388">
    <property type="entry name" value="HisKA"/>
    <property type="match status" value="1"/>
</dbReference>
<dbReference type="EC" id="2.7.13.3" evidence="2"/>
<dbReference type="InterPro" id="IPR036097">
    <property type="entry name" value="HisK_dim/P_sf"/>
</dbReference>
<dbReference type="Pfam" id="PF02518">
    <property type="entry name" value="HATPase_c"/>
    <property type="match status" value="1"/>
</dbReference>
<keyword evidence="6" id="KW-0902">Two-component regulatory system</keyword>
<evidence type="ECO:0000313" key="12">
    <source>
        <dbReference type="Proteomes" id="UP001501476"/>
    </source>
</evidence>
<dbReference type="Proteomes" id="UP001501476">
    <property type="component" value="Unassembled WGS sequence"/>
</dbReference>
<feature type="transmembrane region" description="Helical" evidence="8">
    <location>
        <begin position="172"/>
        <end position="194"/>
    </location>
</feature>
<feature type="transmembrane region" description="Helical" evidence="8">
    <location>
        <begin position="147"/>
        <end position="166"/>
    </location>
</feature>
<reference evidence="12" key="1">
    <citation type="journal article" date="2019" name="Int. J. Syst. Evol. Microbiol.">
        <title>The Global Catalogue of Microorganisms (GCM) 10K type strain sequencing project: providing services to taxonomists for standard genome sequencing and annotation.</title>
        <authorList>
            <consortium name="The Broad Institute Genomics Platform"/>
            <consortium name="The Broad Institute Genome Sequencing Center for Infectious Disease"/>
            <person name="Wu L."/>
            <person name="Ma J."/>
        </authorList>
    </citation>
    <scope>NUCLEOTIDE SEQUENCE [LARGE SCALE GENOMIC DNA]</scope>
    <source>
        <strain evidence="12">JCM 6886</strain>
    </source>
</reference>
<dbReference type="PRINTS" id="PR00344">
    <property type="entry name" value="BCTRLSENSOR"/>
</dbReference>
<dbReference type="SMART" id="SM00448">
    <property type="entry name" value="REC"/>
    <property type="match status" value="1"/>
</dbReference>
<feature type="transmembrane region" description="Helical" evidence="8">
    <location>
        <begin position="96"/>
        <end position="115"/>
    </location>
</feature>
<evidence type="ECO:0000256" key="2">
    <source>
        <dbReference type="ARBA" id="ARBA00012438"/>
    </source>
</evidence>
<dbReference type="CDD" id="cd00082">
    <property type="entry name" value="HisKA"/>
    <property type="match status" value="1"/>
</dbReference>
<dbReference type="PANTHER" id="PTHR43711">
    <property type="entry name" value="TWO-COMPONENT HISTIDINE KINASE"/>
    <property type="match status" value="1"/>
</dbReference>
<evidence type="ECO:0000259" key="9">
    <source>
        <dbReference type="PROSITE" id="PS50109"/>
    </source>
</evidence>
<keyword evidence="12" id="KW-1185">Reference proteome</keyword>
<keyword evidence="8" id="KW-1133">Transmembrane helix</keyword>
<keyword evidence="11" id="KW-0547">Nucleotide-binding</keyword>
<keyword evidence="4" id="KW-0808">Transferase</keyword>
<dbReference type="Gene3D" id="1.10.287.130">
    <property type="match status" value="1"/>
</dbReference>
<evidence type="ECO:0000256" key="8">
    <source>
        <dbReference type="SAM" id="Phobius"/>
    </source>
</evidence>
<dbReference type="CDD" id="cd00156">
    <property type="entry name" value="REC"/>
    <property type="match status" value="1"/>
</dbReference>
<dbReference type="InterPro" id="IPR004358">
    <property type="entry name" value="Sig_transdc_His_kin-like_C"/>
</dbReference>
<dbReference type="Gene3D" id="3.30.565.10">
    <property type="entry name" value="Histidine kinase-like ATPase, C-terminal domain"/>
    <property type="match status" value="1"/>
</dbReference>
<keyword evidence="11" id="KW-0067">ATP-binding</keyword>
<feature type="domain" description="Histidine kinase" evidence="9">
    <location>
        <begin position="234"/>
        <end position="448"/>
    </location>
</feature>
<evidence type="ECO:0000256" key="6">
    <source>
        <dbReference type="ARBA" id="ARBA00023012"/>
    </source>
</evidence>
<feature type="modified residue" description="4-aspartylphosphate" evidence="7">
    <location>
        <position position="521"/>
    </location>
</feature>
<dbReference type="EMBL" id="BAAADG010000004">
    <property type="protein sequence ID" value="GAA0223044.1"/>
    <property type="molecule type" value="Genomic_DNA"/>
</dbReference>
<sequence>MFRLTSQPASNDLGPYQQQIDIEKILIAHRNCPATLIGNALGAIPMTLVMQNTSYAMAAISWFCVLYLLIIVRWWHYQTLDTSTAQSEDIFRYGKVQVLLALLSGSVWGSAGILFFDPAAISNLAFVILTFVCMLAGSLASLSARPIAYAAFALPVMLPLSVIMLLQDEHFFNWMGFGAIVYLAATFAFCLNIYKVITQSLRLQYENLDLIRDLQEQKEVADKANRDKSRFLASASHDLRQPLHAVNLFTELLSEKLTSPSQQRDIDNIQQGLQSLNELLDVLMDISRLDANIVQANKISFDLGSLLAKIEPQFRLDALRHGLSLDIEKTRHIVFSDPLLIERVITNLLVNAVRYTKQGGIRVVVSVKDHKHIQLHINDTGIGIPKDSLDDIFDEFVQLDNPERNRQKGLGLGLAIVRRIMDLLEHHIEIESEVSKGTNITLSLPLSNEQNLIQHQEAELPQRVNILEDLNVMVVDNEASIVKAMTELLQGWGCTCQAYTTTEMAIRAINNGEKPDFLLVDYRMPGQYSGCRFVSYIETIMGKTPTVIITGDTSESVVNEIKQHDFQLLHKPIKPVQLRMLMEKMLKR</sequence>
<evidence type="ECO:0000256" key="5">
    <source>
        <dbReference type="ARBA" id="ARBA00022777"/>
    </source>
</evidence>
<dbReference type="PROSITE" id="PS50109">
    <property type="entry name" value="HIS_KIN"/>
    <property type="match status" value="1"/>
</dbReference>
<dbReference type="SUPFAM" id="SSF52172">
    <property type="entry name" value="CheY-like"/>
    <property type="match status" value="1"/>
</dbReference>
<evidence type="ECO:0000256" key="1">
    <source>
        <dbReference type="ARBA" id="ARBA00000085"/>
    </source>
</evidence>
<protein>
    <recommendedName>
        <fullName evidence="2">histidine kinase</fullName>
        <ecNumber evidence="2">2.7.13.3</ecNumber>
    </recommendedName>
</protein>
<feature type="transmembrane region" description="Helical" evidence="8">
    <location>
        <begin position="55"/>
        <end position="75"/>
    </location>
</feature>
<dbReference type="SMART" id="SM00387">
    <property type="entry name" value="HATPase_c"/>
    <property type="match status" value="1"/>
</dbReference>
<evidence type="ECO:0000256" key="7">
    <source>
        <dbReference type="PROSITE-ProRule" id="PRU00169"/>
    </source>
</evidence>
<dbReference type="PROSITE" id="PS50110">
    <property type="entry name" value="RESPONSE_REGULATORY"/>
    <property type="match status" value="1"/>
</dbReference>
<gene>
    <name evidence="11" type="ORF">GCM10008964_13280</name>
</gene>
<name>A0ABP3D5D3_9GAMM</name>
<dbReference type="PANTHER" id="PTHR43711:SF31">
    <property type="entry name" value="HISTIDINE KINASE"/>
    <property type="match status" value="1"/>
</dbReference>
<dbReference type="InterPro" id="IPR036890">
    <property type="entry name" value="HATPase_C_sf"/>
</dbReference>
<dbReference type="InterPro" id="IPR050736">
    <property type="entry name" value="Sensor_HK_Regulatory"/>
</dbReference>
<dbReference type="InterPro" id="IPR003661">
    <property type="entry name" value="HisK_dim/P_dom"/>
</dbReference>
<proteinExistence type="predicted"/>
<dbReference type="InterPro" id="IPR001789">
    <property type="entry name" value="Sig_transdc_resp-reg_receiver"/>
</dbReference>
<keyword evidence="5" id="KW-0418">Kinase</keyword>
<keyword evidence="8" id="KW-0472">Membrane</keyword>